<organism evidence="1">
    <name type="scientific">Anguilla anguilla</name>
    <name type="common">European freshwater eel</name>
    <name type="synonym">Muraena anguilla</name>
    <dbReference type="NCBI Taxonomy" id="7936"/>
    <lineage>
        <taxon>Eukaryota</taxon>
        <taxon>Metazoa</taxon>
        <taxon>Chordata</taxon>
        <taxon>Craniata</taxon>
        <taxon>Vertebrata</taxon>
        <taxon>Euteleostomi</taxon>
        <taxon>Actinopterygii</taxon>
        <taxon>Neopterygii</taxon>
        <taxon>Teleostei</taxon>
        <taxon>Anguilliformes</taxon>
        <taxon>Anguillidae</taxon>
        <taxon>Anguilla</taxon>
    </lineage>
</organism>
<proteinExistence type="predicted"/>
<reference evidence="1" key="1">
    <citation type="submission" date="2014-11" db="EMBL/GenBank/DDBJ databases">
        <authorList>
            <person name="Amaro Gonzalez C."/>
        </authorList>
    </citation>
    <scope>NUCLEOTIDE SEQUENCE</scope>
</reference>
<name>A0A0E9VXJ7_ANGAN</name>
<sequence length="39" mass="4310">MSDADADAFGTLCPMSISSLVKVRRSHIAVPIFTLEWDE</sequence>
<dbReference type="EMBL" id="GBXM01025713">
    <property type="protein sequence ID" value="JAH82864.1"/>
    <property type="molecule type" value="Transcribed_RNA"/>
</dbReference>
<protein>
    <submittedName>
        <fullName evidence="1">Uncharacterized protein</fullName>
    </submittedName>
</protein>
<evidence type="ECO:0000313" key="1">
    <source>
        <dbReference type="EMBL" id="JAH82864.1"/>
    </source>
</evidence>
<dbReference type="AlphaFoldDB" id="A0A0E9VXJ7"/>
<reference evidence="1" key="2">
    <citation type="journal article" date="2015" name="Fish Shellfish Immunol.">
        <title>Early steps in the European eel (Anguilla anguilla)-Vibrio vulnificus interaction in the gills: Role of the RtxA13 toxin.</title>
        <authorList>
            <person name="Callol A."/>
            <person name="Pajuelo D."/>
            <person name="Ebbesson L."/>
            <person name="Teles M."/>
            <person name="MacKenzie S."/>
            <person name="Amaro C."/>
        </authorList>
    </citation>
    <scope>NUCLEOTIDE SEQUENCE</scope>
</reference>
<accession>A0A0E9VXJ7</accession>